<dbReference type="GO" id="GO:0009317">
    <property type="term" value="C:acetyl-CoA carboxylase complex"/>
    <property type="evidence" value="ECO:0007669"/>
    <property type="project" value="InterPro"/>
</dbReference>
<dbReference type="InterPro" id="IPR011763">
    <property type="entry name" value="COA_CT_C"/>
</dbReference>
<dbReference type="NCBIfam" id="TIGR00513">
    <property type="entry name" value="accA"/>
    <property type="match status" value="1"/>
</dbReference>
<dbReference type="GO" id="GO:0006633">
    <property type="term" value="P:fatty acid biosynthetic process"/>
    <property type="evidence" value="ECO:0007669"/>
    <property type="project" value="UniProtKB-KW"/>
</dbReference>
<dbReference type="PANTHER" id="PTHR42853">
    <property type="entry name" value="ACETYL-COENZYME A CARBOXYLASE CARBOXYL TRANSFERASE SUBUNIT ALPHA"/>
    <property type="match status" value="1"/>
</dbReference>
<dbReference type="Pfam" id="PF03255">
    <property type="entry name" value="ACCA"/>
    <property type="match status" value="1"/>
</dbReference>
<evidence type="ECO:0000256" key="6">
    <source>
        <dbReference type="ARBA" id="ARBA00022832"/>
    </source>
</evidence>
<accession>A0A286SC09</accession>
<evidence type="ECO:0000256" key="7">
    <source>
        <dbReference type="ARBA" id="ARBA00022840"/>
    </source>
</evidence>
<gene>
    <name evidence="13" type="primary">accA</name>
</gene>
<dbReference type="InterPro" id="IPR029045">
    <property type="entry name" value="ClpP/crotonase-like_dom_sf"/>
</dbReference>
<name>A0A286SC09_9ROSI</name>
<dbReference type="NCBIfam" id="NF004344">
    <property type="entry name" value="PRK05724.1"/>
    <property type="match status" value="1"/>
</dbReference>
<dbReference type="GO" id="GO:0003989">
    <property type="term" value="F:acetyl-CoA carboxylase activity"/>
    <property type="evidence" value="ECO:0007669"/>
    <property type="project" value="InterPro"/>
</dbReference>
<reference evidence="13" key="1">
    <citation type="journal article" date="2017" name="Genome Biol. Evol.">
        <title>Contrasting Patterns of Nucleotide Substitution Rates Provide Insight into Dynamic Evolution of Plastid and Mitochondrial Genomes of Geranium.</title>
        <authorList>
            <person name="Park S."/>
            <person name="Ruhlman T.A."/>
            <person name="Weng M.L."/>
            <person name="Hajrah N.H."/>
            <person name="Sabir J.S.M."/>
            <person name="Jansen R.K."/>
        </authorList>
    </citation>
    <scope>NUCLEOTIDE SEQUENCE</scope>
</reference>
<keyword evidence="3" id="KW-0444">Lipid biosynthesis</keyword>
<comment type="catalytic activity">
    <reaction evidence="10">
        <text>N(6)-carboxybiotinyl-L-lysyl-[protein] + acetyl-CoA = N(6)-biotinyl-L-lysyl-[protein] + malonyl-CoA</text>
        <dbReference type="Rhea" id="RHEA:54728"/>
        <dbReference type="Rhea" id="RHEA-COMP:10505"/>
        <dbReference type="Rhea" id="RHEA-COMP:10506"/>
        <dbReference type="ChEBI" id="CHEBI:57288"/>
        <dbReference type="ChEBI" id="CHEBI:57384"/>
        <dbReference type="ChEBI" id="CHEBI:83144"/>
        <dbReference type="ChEBI" id="CHEBI:83145"/>
        <dbReference type="EC" id="2.1.3.15"/>
    </reaction>
</comment>
<feature type="domain" description="CoA carboxyltransferase C-terminal" evidence="12">
    <location>
        <begin position="144"/>
        <end position="398"/>
    </location>
</feature>
<sequence>MALVPQSPASFTGTPKMAASDLIRSSSTSIFGTPLNTKSKVRSGTRSISREGSVFTVKANMFSKFNFINPLKKPKPEQKQLAKTESKPEKFPDHFTDFKPMKGTRKPIRLAFEKPLIEIEEKIADLKRKCAAVGFELPPRTLRAIESKYKQTRERVFRDLTPIQRVNIARHPHRPTFLDHIINITDRFTELHGDRAGYDDPAIVCGLGKIDGQTYMFVGQQKGRNTKENVKRNFGMPTPHGYRKALRFFRYADHFGFPIVTFVDTPGAFADLKSEYLGQAEAIAMNLREMFGFKVPIITIVLGEGGSGGALAIAVCNKMLMLENSVFFVASPEACASILWKKARLAPKAARKLKITARELVELDLADAVIPEPIGGAHSDPKLASKLIKTYIKNTMNELSKMSKEELLSQRYQKFRKMGRFTEEKTPEFDISPQAIEKLKMNMDDEYNKALSAIGFKATVDLLERELQKARTPAEREELENKLKKVKLEVNQHLPTAPNYPALKSHHDMMRNISRAQSIAKVKQELGERLKRILDNPDTRERFDRLKTIIKDDDGDQGDLHPAVKILYFNERKKLQYQIAKVLSSFLLLSNTAAFEKGKYLAKKAYSEEYEDALEEVVNGVMKDTEEVVRKSPKLKRKMELVTRLYLDAKGKPDAEPSPKIQALVTDVRRRIRKGLAAREAAKVKNEPKPEPEVKSEAETNVQYEPIPKVKRIRVNTRPKTVGPELKFKSQAEAKGKNEPGQNRL</sequence>
<dbReference type="PROSITE" id="PS50989">
    <property type="entry name" value="COA_CT_CTER"/>
    <property type="match status" value="1"/>
</dbReference>
<dbReference type="InterPro" id="IPR001095">
    <property type="entry name" value="Acetyl_CoA_COase_a_su"/>
</dbReference>
<feature type="compositionally biased region" description="Basic and acidic residues" evidence="11">
    <location>
        <begin position="726"/>
        <end position="738"/>
    </location>
</feature>
<keyword evidence="5" id="KW-0547">Nucleotide-binding</keyword>
<dbReference type="AlphaFoldDB" id="A0A286SC09"/>
<evidence type="ECO:0000313" key="13">
    <source>
        <dbReference type="EMBL" id="ASZ00171.1"/>
    </source>
</evidence>
<evidence type="ECO:0000256" key="5">
    <source>
        <dbReference type="ARBA" id="ARBA00022741"/>
    </source>
</evidence>
<proteinExistence type="evidence at transcript level"/>
<dbReference type="EMBL" id="KY640172">
    <property type="protein sequence ID" value="ASZ00171.1"/>
    <property type="molecule type" value="mRNA"/>
</dbReference>
<evidence type="ECO:0000256" key="1">
    <source>
        <dbReference type="ARBA" id="ARBA00004956"/>
    </source>
</evidence>
<keyword evidence="9" id="KW-0275">Fatty acid biosynthesis</keyword>
<dbReference type="PANTHER" id="PTHR42853:SF3">
    <property type="entry name" value="ACETYL-COENZYME A CARBOXYLASE CARBOXYL TRANSFERASE SUBUNIT ALPHA, CHLOROPLASTIC"/>
    <property type="match status" value="1"/>
</dbReference>
<evidence type="ECO:0000256" key="10">
    <source>
        <dbReference type="ARBA" id="ARBA00049152"/>
    </source>
</evidence>
<dbReference type="HAMAP" id="MF_00823">
    <property type="entry name" value="AcetylCoA_CT_alpha"/>
    <property type="match status" value="1"/>
</dbReference>
<evidence type="ECO:0000256" key="4">
    <source>
        <dbReference type="ARBA" id="ARBA00022679"/>
    </source>
</evidence>
<evidence type="ECO:0000256" key="2">
    <source>
        <dbReference type="ARBA" id="ARBA00011883"/>
    </source>
</evidence>
<organism evidence="13">
    <name type="scientific">Geranium incanum</name>
    <dbReference type="NCBI Taxonomy" id="1158081"/>
    <lineage>
        <taxon>Eukaryota</taxon>
        <taxon>Viridiplantae</taxon>
        <taxon>Streptophyta</taxon>
        <taxon>Embryophyta</taxon>
        <taxon>Tracheophyta</taxon>
        <taxon>Spermatophyta</taxon>
        <taxon>Magnoliopsida</taxon>
        <taxon>eudicotyledons</taxon>
        <taxon>Gunneridae</taxon>
        <taxon>Pentapetalae</taxon>
        <taxon>rosids</taxon>
        <taxon>malvids</taxon>
        <taxon>Geraniales</taxon>
        <taxon>Geraniaceae</taxon>
        <taxon>Geranium</taxon>
    </lineage>
</organism>
<dbReference type="GO" id="GO:2001295">
    <property type="term" value="P:malonyl-CoA biosynthetic process"/>
    <property type="evidence" value="ECO:0007669"/>
    <property type="project" value="UniProtKB-UniPathway"/>
</dbReference>
<protein>
    <recommendedName>
        <fullName evidence="2">acetyl-CoA carboxytransferase</fullName>
        <ecNumber evidence="2">2.1.3.15</ecNumber>
    </recommendedName>
</protein>
<evidence type="ECO:0000256" key="8">
    <source>
        <dbReference type="ARBA" id="ARBA00023098"/>
    </source>
</evidence>
<dbReference type="GO" id="GO:0016743">
    <property type="term" value="F:carboxyl- or carbamoyltransferase activity"/>
    <property type="evidence" value="ECO:0007669"/>
    <property type="project" value="InterPro"/>
</dbReference>
<keyword evidence="8" id="KW-0443">Lipid metabolism</keyword>
<dbReference type="PRINTS" id="PR01069">
    <property type="entry name" value="ACCCTRFRASEA"/>
</dbReference>
<keyword evidence="4" id="KW-0808">Transferase</keyword>
<evidence type="ECO:0000259" key="12">
    <source>
        <dbReference type="PROSITE" id="PS50989"/>
    </source>
</evidence>
<comment type="pathway">
    <text evidence="1">Lipid metabolism; malonyl-CoA biosynthesis; malonyl-CoA from acetyl-CoA: step 1/1.</text>
</comment>
<feature type="region of interest" description="Disordered" evidence="11">
    <location>
        <begin position="679"/>
        <end position="745"/>
    </location>
</feature>
<dbReference type="UniPathway" id="UPA00655">
    <property type="reaction ID" value="UER00711"/>
</dbReference>
<feature type="compositionally biased region" description="Basic and acidic residues" evidence="11">
    <location>
        <begin position="680"/>
        <end position="698"/>
    </location>
</feature>
<evidence type="ECO:0000256" key="9">
    <source>
        <dbReference type="ARBA" id="ARBA00023160"/>
    </source>
</evidence>
<evidence type="ECO:0000256" key="3">
    <source>
        <dbReference type="ARBA" id="ARBA00022516"/>
    </source>
</evidence>
<dbReference type="GO" id="GO:0005524">
    <property type="term" value="F:ATP binding"/>
    <property type="evidence" value="ECO:0007669"/>
    <property type="project" value="UniProtKB-KW"/>
</dbReference>
<keyword evidence="6" id="KW-0276">Fatty acid metabolism</keyword>
<dbReference type="SUPFAM" id="SSF52096">
    <property type="entry name" value="ClpP/crotonase"/>
    <property type="match status" value="1"/>
</dbReference>
<evidence type="ECO:0000256" key="11">
    <source>
        <dbReference type="SAM" id="MobiDB-lite"/>
    </source>
</evidence>
<dbReference type="NCBIfam" id="NF041504">
    <property type="entry name" value="AccA_sub"/>
    <property type="match status" value="1"/>
</dbReference>
<dbReference type="EC" id="2.1.3.15" evidence="2"/>
<dbReference type="Gene3D" id="3.90.226.10">
    <property type="entry name" value="2-enoyl-CoA Hydratase, Chain A, domain 1"/>
    <property type="match status" value="1"/>
</dbReference>
<keyword evidence="7" id="KW-0067">ATP-binding</keyword>